<evidence type="ECO:0000256" key="3">
    <source>
        <dbReference type="ARBA" id="ARBA00022737"/>
    </source>
</evidence>
<dbReference type="PANTHER" id="PTHR45656">
    <property type="entry name" value="PROTEIN CBR-CLEC-78"/>
    <property type="match status" value="1"/>
</dbReference>
<evidence type="ECO:0000259" key="6">
    <source>
        <dbReference type="PROSITE" id="PS50923"/>
    </source>
</evidence>
<comment type="caution">
    <text evidence="5">Lacks conserved residue(s) required for the propagation of feature annotation.</text>
</comment>
<dbReference type="InterPro" id="IPR008979">
    <property type="entry name" value="Galactose-bd-like_sf"/>
</dbReference>
<evidence type="ECO:0000256" key="2">
    <source>
        <dbReference type="ARBA" id="ARBA00022729"/>
    </source>
</evidence>
<evidence type="ECO:0000313" key="8">
    <source>
        <dbReference type="Proteomes" id="UP000194236"/>
    </source>
</evidence>
<dbReference type="AlphaFoldDB" id="A0A1Y3BND4"/>
<keyword evidence="1 5" id="KW-0768">Sushi</keyword>
<keyword evidence="8" id="KW-1185">Reference proteome</keyword>
<dbReference type="PROSITE" id="PS50923">
    <property type="entry name" value="SUSHI"/>
    <property type="match status" value="1"/>
</dbReference>
<keyword evidence="2" id="KW-0732">Signal</keyword>
<evidence type="ECO:0000313" key="7">
    <source>
        <dbReference type="EMBL" id="OTF82510.1"/>
    </source>
</evidence>
<dbReference type="Gene3D" id="2.60.120.260">
    <property type="entry name" value="Galactose-binding domain-like"/>
    <property type="match status" value="1"/>
</dbReference>
<proteinExistence type="predicted"/>
<keyword evidence="4 5" id="KW-1015">Disulfide bond</keyword>
<dbReference type="Gene3D" id="2.10.70.10">
    <property type="entry name" value="Complement Module, domain 1"/>
    <property type="match status" value="1"/>
</dbReference>
<protein>
    <recommendedName>
        <fullName evidence="6">Sushi domain-containing protein</fullName>
    </recommendedName>
</protein>
<keyword evidence="3" id="KW-0677">Repeat</keyword>
<dbReference type="CDD" id="cd00033">
    <property type="entry name" value="CCP"/>
    <property type="match status" value="1"/>
</dbReference>
<dbReference type="InterPro" id="IPR035976">
    <property type="entry name" value="Sushi/SCR/CCP_sf"/>
</dbReference>
<reference evidence="7 8" key="1">
    <citation type="submission" date="2017-03" db="EMBL/GenBank/DDBJ databases">
        <title>Genome Survey of Euroglyphus maynei.</title>
        <authorList>
            <person name="Arlian L.G."/>
            <person name="Morgan M.S."/>
            <person name="Rider S.D."/>
        </authorList>
    </citation>
    <scope>NUCLEOTIDE SEQUENCE [LARGE SCALE GENOMIC DNA]</scope>
    <source>
        <strain evidence="7">Arlian Lab</strain>
        <tissue evidence="7">Whole body</tissue>
    </source>
</reference>
<feature type="non-terminal residue" evidence="7">
    <location>
        <position position="1"/>
    </location>
</feature>
<dbReference type="FunFam" id="2.10.70.10:FF:000014">
    <property type="entry name" value="Membrane cofactor protein"/>
    <property type="match status" value="1"/>
</dbReference>
<evidence type="ECO:0000256" key="5">
    <source>
        <dbReference type="PROSITE-ProRule" id="PRU00302"/>
    </source>
</evidence>
<name>A0A1Y3BND4_EURMA</name>
<evidence type="ECO:0000256" key="4">
    <source>
        <dbReference type="ARBA" id="ARBA00023157"/>
    </source>
</evidence>
<comment type="caution">
    <text evidence="7">The sequence shown here is derived from an EMBL/GenBank/DDBJ whole genome shotgun (WGS) entry which is preliminary data.</text>
</comment>
<dbReference type="OrthoDB" id="6127264at2759"/>
<dbReference type="SUPFAM" id="SSF57535">
    <property type="entry name" value="Complement control module/SCR domain"/>
    <property type="match status" value="1"/>
</dbReference>
<dbReference type="SUPFAM" id="SSF49785">
    <property type="entry name" value="Galactose-binding domain-like"/>
    <property type="match status" value="1"/>
</dbReference>
<sequence>AVADDNELTTTATVDNTDYFDESRSVVDEQSRNFESPSPTPTLIRATCGYPGSPRNGRVLHLLERYEEGMVITFECDPGYFLLGPMTRTCQSNSTWSGRMPICDYSIRNLGLTSASEALNNYPPQLAVDGNFRTCFFSNRRKPRWWRVELPKSTMDNNQSIISVALTLPPISM</sequence>
<dbReference type="InterPro" id="IPR051277">
    <property type="entry name" value="SEZ6_CSMD_C4BPB_Regulators"/>
</dbReference>
<feature type="disulfide bond" evidence="5">
    <location>
        <begin position="76"/>
        <end position="103"/>
    </location>
</feature>
<dbReference type="SMART" id="SM00032">
    <property type="entry name" value="CCP"/>
    <property type="match status" value="1"/>
</dbReference>
<dbReference type="InterPro" id="IPR000436">
    <property type="entry name" value="Sushi_SCR_CCP_dom"/>
</dbReference>
<gene>
    <name evidence="7" type="ORF">BLA29_009603</name>
</gene>
<organism evidence="7 8">
    <name type="scientific">Euroglyphus maynei</name>
    <name type="common">Mayne's house dust mite</name>
    <dbReference type="NCBI Taxonomy" id="6958"/>
    <lineage>
        <taxon>Eukaryota</taxon>
        <taxon>Metazoa</taxon>
        <taxon>Ecdysozoa</taxon>
        <taxon>Arthropoda</taxon>
        <taxon>Chelicerata</taxon>
        <taxon>Arachnida</taxon>
        <taxon>Acari</taxon>
        <taxon>Acariformes</taxon>
        <taxon>Sarcoptiformes</taxon>
        <taxon>Astigmata</taxon>
        <taxon>Psoroptidia</taxon>
        <taxon>Analgoidea</taxon>
        <taxon>Pyroglyphidae</taxon>
        <taxon>Pyroglyphinae</taxon>
        <taxon>Euroglyphus</taxon>
    </lineage>
</organism>
<dbReference type="Pfam" id="PF00084">
    <property type="entry name" value="Sushi"/>
    <property type="match status" value="1"/>
</dbReference>
<feature type="domain" description="Sushi" evidence="6">
    <location>
        <begin position="46"/>
        <end position="105"/>
    </location>
</feature>
<accession>A0A1Y3BND4</accession>
<dbReference type="EMBL" id="MUJZ01008143">
    <property type="protein sequence ID" value="OTF82510.1"/>
    <property type="molecule type" value="Genomic_DNA"/>
</dbReference>
<dbReference type="Proteomes" id="UP000194236">
    <property type="component" value="Unassembled WGS sequence"/>
</dbReference>
<dbReference type="PANTHER" id="PTHR45656:SF4">
    <property type="entry name" value="PROTEIN CBR-CLEC-78"/>
    <property type="match status" value="1"/>
</dbReference>
<evidence type="ECO:0000256" key="1">
    <source>
        <dbReference type="ARBA" id="ARBA00022659"/>
    </source>
</evidence>